<reference evidence="1" key="1">
    <citation type="submission" date="2022-06" db="EMBL/GenBank/DDBJ databases">
        <title>Isolation, identification and characterization of iprodione-degrading strains in Lhasa, Tibet.</title>
        <authorList>
            <person name="Pan H."/>
        </authorList>
    </citation>
    <scope>NUCLEOTIDE SEQUENCE</scope>
    <source>
        <strain evidence="1">Y-23</strain>
    </source>
</reference>
<dbReference type="RefSeq" id="WP_116758850.1">
    <property type="nucleotide sequence ID" value="NZ_CP098732.1"/>
</dbReference>
<dbReference type="KEGG" id="atz:M5E07_10290"/>
<keyword evidence="2" id="KW-1185">Reference proteome</keyword>
<organism evidence="1 2">
    <name type="scientific">Acinetobacter tibetensis</name>
    <dbReference type="NCBI Taxonomy" id="2943497"/>
    <lineage>
        <taxon>Bacteria</taxon>
        <taxon>Pseudomonadati</taxon>
        <taxon>Pseudomonadota</taxon>
        <taxon>Gammaproteobacteria</taxon>
        <taxon>Moraxellales</taxon>
        <taxon>Moraxellaceae</taxon>
        <taxon>Acinetobacter</taxon>
    </lineage>
</organism>
<proteinExistence type="predicted"/>
<dbReference type="AlphaFoldDB" id="A0AAE9LPB3"/>
<accession>A0AAE9LPB3</accession>
<dbReference type="Proteomes" id="UP001056716">
    <property type="component" value="Chromosome"/>
</dbReference>
<evidence type="ECO:0000313" key="1">
    <source>
        <dbReference type="EMBL" id="USE82201.1"/>
    </source>
</evidence>
<evidence type="ECO:0000313" key="2">
    <source>
        <dbReference type="Proteomes" id="UP001056716"/>
    </source>
</evidence>
<dbReference type="EMBL" id="CP098732">
    <property type="protein sequence ID" value="USE82201.1"/>
    <property type="molecule type" value="Genomic_DNA"/>
</dbReference>
<protein>
    <submittedName>
        <fullName evidence="1">Uncharacterized protein</fullName>
    </submittedName>
</protein>
<gene>
    <name evidence="1" type="ORF">M5E07_10290</name>
</gene>
<sequence>MIFFEGEQVFPDQANNFKTFLKKYLSEQDGEYLLEEKSFVYDAENDEFLESDIQAFYSLWSAMLD</sequence>
<name>A0AAE9LPB3_9GAMM</name>